<reference evidence="8" key="1">
    <citation type="submission" date="2014-03" db="EMBL/GenBank/DDBJ databases">
        <authorList>
            <person name="Casaregola S."/>
        </authorList>
    </citation>
    <scope>NUCLEOTIDE SEQUENCE [LARGE SCALE GENOMIC DNA]</scope>
    <source>
        <strain evidence="8">CLIB 918</strain>
    </source>
</reference>
<dbReference type="InterPro" id="IPR001932">
    <property type="entry name" value="PPM-type_phosphatase-like_dom"/>
</dbReference>
<evidence type="ECO:0000259" key="7">
    <source>
        <dbReference type="PROSITE" id="PS51746"/>
    </source>
</evidence>
<dbReference type="AlphaFoldDB" id="A0A0J9XAU2"/>
<keyword evidence="2" id="KW-0479">Metal-binding</keyword>
<name>A0A0J9XAU2_GEOCN</name>
<dbReference type="SMART" id="SM00332">
    <property type="entry name" value="PP2Cc"/>
    <property type="match status" value="1"/>
</dbReference>
<evidence type="ECO:0000256" key="1">
    <source>
        <dbReference type="ARBA" id="ARBA00006702"/>
    </source>
</evidence>
<dbReference type="InterPro" id="IPR036457">
    <property type="entry name" value="PPM-type-like_dom_sf"/>
</dbReference>
<dbReference type="PANTHER" id="PTHR13832">
    <property type="entry name" value="PROTEIN PHOSPHATASE 2C"/>
    <property type="match status" value="1"/>
</dbReference>
<dbReference type="SUPFAM" id="SSF81606">
    <property type="entry name" value="PP2C-like"/>
    <property type="match status" value="1"/>
</dbReference>
<dbReference type="OrthoDB" id="10264738at2759"/>
<accession>A0A0J9XAU2</accession>
<evidence type="ECO:0000256" key="5">
    <source>
        <dbReference type="RuleBase" id="RU003465"/>
    </source>
</evidence>
<keyword evidence="4 5" id="KW-0904">Protein phosphatase</keyword>
<sequence length="456" mass="49550">MSSTVFAPNDGVKPSSNSSSVFKFFKRKLNSTASAGAKKQEPEPTGIHDCSFIVAVSEDYNLKFRRTMEDAHVYIYNFSDVPDSGYFAVFDGHAGANASHWCSKNLHNILESTIKRNERRPSNSSKRVFSSTKRKNSVSAASIKSTESHSKRGFFKRAESPKLDKTVAKTNESAPPTDHHHDYHNAAQKAAVPPGQAVSMALNTAFMEADAKMAKDIPVSSGCTAAVAVIRWEAAPPESHALAEAPSTTDDAKEPTNENAAPLDITEECDQIKLPEARPVSSVTSVRSHMSFTHSVVGNNRARMLYTANVGDARIVLCRNGKALRLTYDHKGSDPNETARIVNSGGVIYGNRVNGMLAVTRSLGDAYMKSYVTGSPYTTRTQLGSTDEFIIIACDGVWDVCSDQQAVDLIRDELDPKLAADKLVKYSIDNFSSDNITCMVVRLDPSVCITAPTAPE</sequence>
<dbReference type="Proteomes" id="UP000242525">
    <property type="component" value="Unassembled WGS sequence"/>
</dbReference>
<evidence type="ECO:0000256" key="3">
    <source>
        <dbReference type="ARBA" id="ARBA00022801"/>
    </source>
</evidence>
<dbReference type="STRING" id="1173061.A0A0J9XAU2"/>
<keyword evidence="9" id="KW-1185">Reference proteome</keyword>
<dbReference type="Pfam" id="PF00481">
    <property type="entry name" value="PP2C"/>
    <property type="match status" value="2"/>
</dbReference>
<proteinExistence type="inferred from homology"/>
<dbReference type="InterPro" id="IPR015655">
    <property type="entry name" value="PP2C"/>
</dbReference>
<feature type="compositionally biased region" description="Polar residues" evidence="6">
    <location>
        <begin position="122"/>
        <end position="145"/>
    </location>
</feature>
<dbReference type="GO" id="GO:0004722">
    <property type="term" value="F:protein serine/threonine phosphatase activity"/>
    <property type="evidence" value="ECO:0007669"/>
    <property type="project" value="InterPro"/>
</dbReference>
<feature type="domain" description="PPM-type phosphatase" evidence="7">
    <location>
        <begin position="53"/>
        <end position="443"/>
    </location>
</feature>
<dbReference type="InterPro" id="IPR000222">
    <property type="entry name" value="PP2C_BS"/>
</dbReference>
<protein>
    <recommendedName>
        <fullName evidence="7">PPM-type phosphatase domain-containing protein</fullName>
    </recommendedName>
</protein>
<keyword evidence="3 5" id="KW-0378">Hydrolase</keyword>
<dbReference type="Gene3D" id="3.60.40.10">
    <property type="entry name" value="PPM-type phosphatase domain"/>
    <property type="match status" value="1"/>
</dbReference>
<dbReference type="PROSITE" id="PS01032">
    <property type="entry name" value="PPM_1"/>
    <property type="match status" value="1"/>
</dbReference>
<evidence type="ECO:0000256" key="4">
    <source>
        <dbReference type="ARBA" id="ARBA00022912"/>
    </source>
</evidence>
<gene>
    <name evidence="8" type="ORF">BN980_GECA06s02287g</name>
</gene>
<evidence type="ECO:0000313" key="9">
    <source>
        <dbReference type="Proteomes" id="UP000242525"/>
    </source>
</evidence>
<feature type="region of interest" description="Disordered" evidence="6">
    <location>
        <begin position="117"/>
        <end position="182"/>
    </location>
</feature>
<dbReference type="GO" id="GO:0046872">
    <property type="term" value="F:metal ion binding"/>
    <property type="evidence" value="ECO:0007669"/>
    <property type="project" value="UniProtKB-KW"/>
</dbReference>
<dbReference type="PANTHER" id="PTHR13832:SF837">
    <property type="entry name" value="PROTEIN PHOSPHATASE 2C-LIKE DOMAIN-CONTAINING PROTEIN 1"/>
    <property type="match status" value="1"/>
</dbReference>
<feature type="region of interest" description="Disordered" evidence="6">
    <location>
        <begin position="239"/>
        <end position="260"/>
    </location>
</feature>
<organism evidence="8 9">
    <name type="scientific">Geotrichum candidum</name>
    <name type="common">Oospora lactis</name>
    <name type="synonym">Dipodascus geotrichum</name>
    <dbReference type="NCBI Taxonomy" id="1173061"/>
    <lineage>
        <taxon>Eukaryota</taxon>
        <taxon>Fungi</taxon>
        <taxon>Dikarya</taxon>
        <taxon>Ascomycota</taxon>
        <taxon>Saccharomycotina</taxon>
        <taxon>Dipodascomycetes</taxon>
        <taxon>Dipodascales</taxon>
        <taxon>Dipodascaceae</taxon>
        <taxon>Geotrichum</taxon>
    </lineage>
</organism>
<evidence type="ECO:0000313" key="8">
    <source>
        <dbReference type="EMBL" id="CDO53947.1"/>
    </source>
</evidence>
<evidence type="ECO:0000256" key="2">
    <source>
        <dbReference type="ARBA" id="ARBA00022723"/>
    </source>
</evidence>
<evidence type="ECO:0000256" key="6">
    <source>
        <dbReference type="SAM" id="MobiDB-lite"/>
    </source>
</evidence>
<dbReference type="CDD" id="cd00143">
    <property type="entry name" value="PP2Cc"/>
    <property type="match status" value="1"/>
</dbReference>
<comment type="caution">
    <text evidence="8">The sequence shown here is derived from an EMBL/GenBank/DDBJ whole genome shotgun (WGS) entry which is preliminary data.</text>
</comment>
<dbReference type="PROSITE" id="PS51746">
    <property type="entry name" value="PPM_2"/>
    <property type="match status" value="1"/>
</dbReference>
<feature type="compositionally biased region" description="Basic and acidic residues" evidence="6">
    <location>
        <begin position="146"/>
        <end position="167"/>
    </location>
</feature>
<dbReference type="EMBL" id="CCBN010000006">
    <property type="protein sequence ID" value="CDO53947.1"/>
    <property type="molecule type" value="Genomic_DNA"/>
</dbReference>
<comment type="similarity">
    <text evidence="1 5">Belongs to the PP2C family.</text>
</comment>